<keyword evidence="2" id="KW-1185">Reference proteome</keyword>
<dbReference type="EMBL" id="JAIQZJ010000016">
    <property type="protein sequence ID" value="MBZ5740723.1"/>
    <property type="molecule type" value="Genomic_DNA"/>
</dbReference>
<dbReference type="Proteomes" id="UP000780875">
    <property type="component" value="Unassembled WGS sequence"/>
</dbReference>
<protein>
    <submittedName>
        <fullName evidence="1">Uncharacterized protein</fullName>
    </submittedName>
</protein>
<organism evidence="1 2">
    <name type="scientific">Nocardioides mangrovi</name>
    <dbReference type="NCBI Taxonomy" id="2874580"/>
    <lineage>
        <taxon>Bacteria</taxon>
        <taxon>Bacillati</taxon>
        <taxon>Actinomycetota</taxon>
        <taxon>Actinomycetes</taxon>
        <taxon>Propionibacteriales</taxon>
        <taxon>Nocardioidaceae</taxon>
        <taxon>Nocardioides</taxon>
    </lineage>
</organism>
<proteinExistence type="predicted"/>
<sequence>MTTAPTPDGVIPYVDHHTGPKRYVSVTLDGGGSPLAGLSKSMIKPNLFVDGRQYIVYWGRVTVEVPADRPVHLGVGMQDGARGASMLLPAGAEPVELTYYVPAAGEVTFGPARPPQ</sequence>
<dbReference type="RefSeq" id="WP_224125079.1">
    <property type="nucleotide sequence ID" value="NZ_JAIQZJ010000016.1"/>
</dbReference>
<reference evidence="1 2" key="1">
    <citation type="submission" date="2021-09" db="EMBL/GenBank/DDBJ databases">
        <title>Whole genome sequence of Nocardioides sp. GBK3QG-3.</title>
        <authorList>
            <person name="Tuo L."/>
        </authorList>
    </citation>
    <scope>NUCLEOTIDE SEQUENCE [LARGE SCALE GENOMIC DNA]</scope>
    <source>
        <strain evidence="1 2">GBK3QG-3</strain>
    </source>
</reference>
<accession>A0ABS7UI60</accession>
<evidence type="ECO:0000313" key="2">
    <source>
        <dbReference type="Proteomes" id="UP000780875"/>
    </source>
</evidence>
<evidence type="ECO:0000313" key="1">
    <source>
        <dbReference type="EMBL" id="MBZ5740723.1"/>
    </source>
</evidence>
<name>A0ABS7UI60_9ACTN</name>
<comment type="caution">
    <text evidence="1">The sequence shown here is derived from an EMBL/GenBank/DDBJ whole genome shotgun (WGS) entry which is preliminary data.</text>
</comment>
<gene>
    <name evidence="1" type="ORF">K8U61_21305</name>
</gene>